<dbReference type="InterPro" id="IPR008485">
    <property type="entry name" value="JAMP"/>
</dbReference>
<keyword evidence="4" id="KW-1185">Reference proteome</keyword>
<keyword evidence="1" id="KW-1133">Transmembrane helix</keyword>
<dbReference type="PANTHER" id="PTHR12740">
    <property type="entry name" value="JNK1/MAPK8-ASSOCIATED MEMBRANE PROTEIN"/>
    <property type="match status" value="1"/>
</dbReference>
<feature type="transmembrane region" description="Helical" evidence="1">
    <location>
        <begin position="107"/>
        <end position="128"/>
    </location>
</feature>
<feature type="transmembrane region" description="Helical" evidence="1">
    <location>
        <begin position="291"/>
        <end position="310"/>
    </location>
</feature>
<proteinExistence type="predicted"/>
<accession>A0AAU9W215</accession>
<evidence type="ECO:0008006" key="5">
    <source>
        <dbReference type="Google" id="ProtNLM"/>
    </source>
</evidence>
<protein>
    <recommendedName>
        <fullName evidence="5">JNK1/MAPK8-associated membrane protein</fullName>
    </recommendedName>
</protein>
<evidence type="ECO:0000313" key="4">
    <source>
        <dbReference type="Proteomes" id="UP001159428"/>
    </source>
</evidence>
<dbReference type="PANTHER" id="PTHR12740:SF4">
    <property type="entry name" value="JNK1_MAPK8-ASSOCIATED MEMBRANE PROTEIN"/>
    <property type="match status" value="1"/>
</dbReference>
<dbReference type="GO" id="GO:0031625">
    <property type="term" value="F:ubiquitin protein ligase binding"/>
    <property type="evidence" value="ECO:0007669"/>
    <property type="project" value="TreeGrafter"/>
</dbReference>
<comment type="caution">
    <text evidence="3">The sequence shown here is derived from an EMBL/GenBank/DDBJ whole genome shotgun (WGS) entry which is preliminary data.</text>
</comment>
<evidence type="ECO:0000256" key="2">
    <source>
        <dbReference type="SAM" id="SignalP"/>
    </source>
</evidence>
<dbReference type="Pfam" id="PF05571">
    <property type="entry name" value="JAMP"/>
    <property type="match status" value="1"/>
</dbReference>
<gene>
    <name evidence="3" type="ORF">PMEA_00033597</name>
</gene>
<feature type="transmembrane region" description="Helical" evidence="1">
    <location>
        <begin position="211"/>
        <end position="229"/>
    </location>
</feature>
<dbReference type="EMBL" id="CALNXJ010000008">
    <property type="protein sequence ID" value="CAH3045535.1"/>
    <property type="molecule type" value="Genomic_DNA"/>
</dbReference>
<dbReference type="GO" id="GO:0016020">
    <property type="term" value="C:membrane"/>
    <property type="evidence" value="ECO:0007669"/>
    <property type="project" value="InterPro"/>
</dbReference>
<organism evidence="3 4">
    <name type="scientific">Pocillopora meandrina</name>
    <dbReference type="NCBI Taxonomy" id="46732"/>
    <lineage>
        <taxon>Eukaryota</taxon>
        <taxon>Metazoa</taxon>
        <taxon>Cnidaria</taxon>
        <taxon>Anthozoa</taxon>
        <taxon>Hexacorallia</taxon>
        <taxon>Scleractinia</taxon>
        <taxon>Astrocoeniina</taxon>
        <taxon>Pocilloporidae</taxon>
        <taxon>Pocillopora</taxon>
    </lineage>
</organism>
<keyword evidence="1" id="KW-0472">Membrane</keyword>
<feature type="transmembrane region" description="Helical" evidence="1">
    <location>
        <begin position="171"/>
        <end position="191"/>
    </location>
</feature>
<feature type="signal peptide" evidence="2">
    <location>
        <begin position="1"/>
        <end position="29"/>
    </location>
</feature>
<dbReference type="AlphaFoldDB" id="A0AAU9W215"/>
<keyword evidence="2" id="KW-0732">Signal</keyword>
<feature type="transmembrane region" description="Helical" evidence="1">
    <location>
        <begin position="78"/>
        <end position="100"/>
    </location>
</feature>
<name>A0AAU9W215_9CNID</name>
<feature type="transmembrane region" description="Helical" evidence="1">
    <location>
        <begin position="266"/>
        <end position="285"/>
    </location>
</feature>
<keyword evidence="1" id="KW-0812">Transmembrane</keyword>
<reference evidence="3 4" key="1">
    <citation type="submission" date="2022-05" db="EMBL/GenBank/DDBJ databases">
        <authorList>
            <consortium name="Genoscope - CEA"/>
            <person name="William W."/>
        </authorList>
    </citation>
    <scope>NUCLEOTIDE SEQUENCE [LARGE SCALE GENOMIC DNA]</scope>
</reference>
<dbReference type="GO" id="GO:0036503">
    <property type="term" value="P:ERAD pathway"/>
    <property type="evidence" value="ECO:0007669"/>
    <property type="project" value="TreeGrafter"/>
</dbReference>
<evidence type="ECO:0000256" key="1">
    <source>
        <dbReference type="SAM" id="Phobius"/>
    </source>
</evidence>
<evidence type="ECO:0000313" key="3">
    <source>
        <dbReference type="EMBL" id="CAH3045535.1"/>
    </source>
</evidence>
<dbReference type="Proteomes" id="UP001159428">
    <property type="component" value="Unassembled WGS sequence"/>
</dbReference>
<sequence>MYFSMSERRLLSLLLSFTWFLPLQGGINGAFEPCPGKYCGRVIKEDGKPGDCGACPRGYNTNGTVCLECSSSPDLYDWLYLGFMAFLSLIIHWFFIDLFAKRDRKSILFLCVSAFVESTLAAIFSLLVSKPQGYLSLTSCKTKQIADWYTIFFNPKPDYVNTIHCTQEAVYPLYTIVLMYYALSVGLLFLFRPIISHQFCDGQGRDSTYAAMYFLPSLAVLHALFGGIIYYSYPYITLTVSVLSTAAVLAKNKITHISQLVKSKRHAIIIVAHWLAHAYGILAVTQLRDPAVHGPMFALVLAPVSFFLLTHSFTEPSKFKTP</sequence>
<feature type="chain" id="PRO_5043784739" description="JNK1/MAPK8-associated membrane protein" evidence="2">
    <location>
        <begin position="30"/>
        <end position="322"/>
    </location>
</feature>
<dbReference type="GO" id="GO:0006986">
    <property type="term" value="P:response to unfolded protein"/>
    <property type="evidence" value="ECO:0007669"/>
    <property type="project" value="InterPro"/>
</dbReference>